<dbReference type="InterPro" id="IPR035979">
    <property type="entry name" value="RBD_domain_sf"/>
</dbReference>
<proteinExistence type="predicted"/>
<organism evidence="6 7">
    <name type="scientific">Pichia sorbitophila (strain ATCC MYA-4447 / BCRC 22081 / CBS 7064 / NBRC 10061 / NRRL Y-12695)</name>
    <name type="common">Hybrid yeast</name>
    <dbReference type="NCBI Taxonomy" id="559304"/>
    <lineage>
        <taxon>Eukaryota</taxon>
        <taxon>Fungi</taxon>
        <taxon>Dikarya</taxon>
        <taxon>Ascomycota</taxon>
        <taxon>Saccharomycotina</taxon>
        <taxon>Pichiomycetes</taxon>
        <taxon>Debaryomycetaceae</taxon>
        <taxon>Millerozyma</taxon>
    </lineage>
</organism>
<evidence type="ECO:0000313" key="6">
    <source>
        <dbReference type="EMBL" id="CCE79039.1"/>
    </source>
</evidence>
<dbReference type="STRING" id="559304.G8YQV4"/>
<dbReference type="EMBL" id="FO082057">
    <property type="protein sequence ID" value="CCE78453.1"/>
    <property type="molecule type" value="Genomic_DNA"/>
</dbReference>
<sequence>MSSRDTSSQRGQDPYSRYNIDQDDRRGRNGPIRSDGRDNLYEAYNGSQQSTGFRDRRSNRPWRRDERPRGNFHSDRNSDYRNDKRGRRDNYGGRRYRERDRDSYYEDYSYGKRGQGRRERGNGYQHTPEVDDKELLPKYEKRLSSLSDSLLLEEIQILNSKWGIKPKGFENVTAQQAKISGLFPLPGAPIIQEGQDPTSSSSSLQNYKEFLDETSKLNAQSSRTSKRVLLKNIDFNAFKPNEIAQAIDKYLSKIDIPQTSLSNIQDKFKVNNMLVIEFKNVISAMILLSLNGQSFSVDKYNNFSSETNKGDFEGSAANTFHEHSTLLLEVERPGEYIVQSEAANSEESRADITAVESSQAIVARVSKDETESSLTEKIERLNSVRNIQVLREVGTKESLGICFLEFSLDEITDIKDRIKKVSELVVLLNGEDYIESAKLAYMNSEETAVQNCSVDFASLKKLVKNEFVSSHPKSNVIQLINAVSPREIRDKAEFEFIINDIVNEVSKYGRVKSVKVPQPSSEYYQISLSDLPEPHVGRIFIELEDEDSALNAIMKLAGRLYNDRVVVCAFFDYNDYKNELF</sequence>
<dbReference type="InterPro" id="IPR012677">
    <property type="entry name" value="Nucleotide-bd_a/b_plait_sf"/>
</dbReference>
<dbReference type="EMBL" id="FO082056">
    <property type="protein sequence ID" value="CCE79039.1"/>
    <property type="molecule type" value="Genomic_DNA"/>
</dbReference>
<feature type="region of interest" description="Disordered" evidence="4">
    <location>
        <begin position="1"/>
        <end position="131"/>
    </location>
</feature>
<dbReference type="GO" id="GO:0003723">
    <property type="term" value="F:RNA binding"/>
    <property type="evidence" value="ECO:0007669"/>
    <property type="project" value="UniProtKB-KW"/>
</dbReference>
<keyword evidence="7" id="KW-1185">Reference proteome</keyword>
<dbReference type="GO" id="GO:0006397">
    <property type="term" value="P:mRNA processing"/>
    <property type="evidence" value="ECO:0007669"/>
    <property type="project" value="UniProtKB-KW"/>
</dbReference>
<dbReference type="PANTHER" id="PTHR23139">
    <property type="entry name" value="RNA-BINDING PROTEIN"/>
    <property type="match status" value="1"/>
</dbReference>
<dbReference type="FunCoup" id="G8YQV4">
    <property type="interactions" value="289"/>
</dbReference>
<dbReference type="InParanoid" id="G8YQV4"/>
<feature type="compositionally biased region" description="Polar residues" evidence="4">
    <location>
        <begin position="1"/>
        <end position="11"/>
    </location>
</feature>
<evidence type="ECO:0000313" key="5">
    <source>
        <dbReference type="EMBL" id="CCE78453.1"/>
    </source>
</evidence>
<dbReference type="OrthoDB" id="10266058at2759"/>
<dbReference type="CDD" id="cd12232">
    <property type="entry name" value="RRM3_U2AF65"/>
    <property type="match status" value="1"/>
</dbReference>
<dbReference type="Proteomes" id="UP000005222">
    <property type="component" value="Chromosome D"/>
</dbReference>
<dbReference type="AlphaFoldDB" id="G8YQV4"/>
<dbReference type="Proteomes" id="UP000005222">
    <property type="component" value="Chromosome C"/>
</dbReference>
<name>G8YQV4_PICSO</name>
<evidence type="ECO:0000256" key="1">
    <source>
        <dbReference type="ARBA" id="ARBA00022664"/>
    </source>
</evidence>
<dbReference type="Gene3D" id="3.30.70.330">
    <property type="match status" value="1"/>
</dbReference>
<dbReference type="OMA" id="DVRCECE"/>
<evidence type="ECO:0000256" key="2">
    <source>
        <dbReference type="ARBA" id="ARBA00022884"/>
    </source>
</evidence>
<evidence type="ECO:0000313" key="7">
    <source>
        <dbReference type="Proteomes" id="UP000005222"/>
    </source>
</evidence>
<evidence type="ECO:0000256" key="4">
    <source>
        <dbReference type="SAM" id="MobiDB-lite"/>
    </source>
</evidence>
<dbReference type="GO" id="GO:0008380">
    <property type="term" value="P:RNA splicing"/>
    <property type="evidence" value="ECO:0007669"/>
    <property type="project" value="UniProtKB-KW"/>
</dbReference>
<protein>
    <submittedName>
        <fullName evidence="6">Piso0_001076 protein</fullName>
    </submittedName>
</protein>
<dbReference type="eggNOG" id="KOG0120">
    <property type="taxonomic scope" value="Eukaryota"/>
</dbReference>
<reference evidence="7" key="2">
    <citation type="journal article" date="2012" name="G3 (Bethesda)">
        <title>Pichia sorbitophila, an interspecies yeast hybrid reveals early steps of genome resolution following polyploidization.</title>
        <authorList>
            <person name="Leh Louis V."/>
            <person name="Despons L."/>
            <person name="Friedrich A."/>
            <person name="Martin T."/>
            <person name="Durrens P."/>
            <person name="Casaregola S."/>
            <person name="Neuveglise C."/>
            <person name="Fairhead C."/>
            <person name="Marck C."/>
            <person name="Cruz J.A."/>
            <person name="Straub M.L."/>
            <person name="Kugler V."/>
            <person name="Sacerdot C."/>
            <person name="Uzunov Z."/>
            <person name="Thierry A."/>
            <person name="Weiss S."/>
            <person name="Bleykasten C."/>
            <person name="De Montigny J."/>
            <person name="Jacques N."/>
            <person name="Jung P."/>
            <person name="Lemaire M."/>
            <person name="Mallet S."/>
            <person name="Morel G."/>
            <person name="Richard G.F."/>
            <person name="Sarkar A."/>
            <person name="Savel G."/>
            <person name="Schacherer J."/>
            <person name="Seret M.L."/>
            <person name="Talla E."/>
            <person name="Samson G."/>
            <person name="Jubin C."/>
            <person name="Poulain J."/>
            <person name="Vacherie B."/>
            <person name="Barbe V."/>
            <person name="Pelletier E."/>
            <person name="Sherman D.J."/>
            <person name="Westhof E."/>
            <person name="Weissenbach J."/>
            <person name="Baret P.V."/>
            <person name="Wincker P."/>
            <person name="Gaillardin C."/>
            <person name="Dujon B."/>
            <person name="Souciet J.L."/>
        </authorList>
    </citation>
    <scope>NUCLEOTIDE SEQUENCE [LARGE SCALE GENOMIC DNA]</scope>
    <source>
        <strain evidence="7">ATCC MYA-4447 / BCRC 22081 / CBS 7064 / NBRC 10061 / NRRL Y-12695</strain>
    </source>
</reference>
<gene>
    <name evidence="6" type="primary">Piso0_001076</name>
    <name evidence="5" type="ORF">GNLVRS01_PISO0C10364g</name>
    <name evidence="6" type="ORF">GNLVRS01_PISO0D10431g</name>
</gene>
<keyword evidence="3" id="KW-0508">mRNA splicing</keyword>
<dbReference type="HOGENOM" id="CLU_025739_0_0_1"/>
<keyword evidence="1" id="KW-0507">mRNA processing</keyword>
<dbReference type="SUPFAM" id="SSF54928">
    <property type="entry name" value="RNA-binding domain, RBD"/>
    <property type="match status" value="1"/>
</dbReference>
<reference evidence="6" key="1">
    <citation type="submission" date="2011-10" db="EMBL/GenBank/DDBJ databases">
        <authorList>
            <person name="Genoscope - CEA"/>
        </authorList>
    </citation>
    <scope>NUCLEOTIDE SEQUENCE</scope>
</reference>
<accession>G8YQV4</accession>
<feature type="compositionally biased region" description="Basic and acidic residues" evidence="4">
    <location>
        <begin position="53"/>
        <end position="104"/>
    </location>
</feature>
<evidence type="ECO:0000256" key="3">
    <source>
        <dbReference type="ARBA" id="ARBA00023187"/>
    </source>
</evidence>
<keyword evidence="2" id="KW-0694">RNA-binding</keyword>